<evidence type="ECO:0000256" key="1">
    <source>
        <dbReference type="ARBA" id="ARBA00008668"/>
    </source>
</evidence>
<dbReference type="PANTHER" id="PTHR43695">
    <property type="entry name" value="PUTATIVE (AFU_ORTHOLOGUE AFUA_2G17250)-RELATED"/>
    <property type="match status" value="1"/>
</dbReference>
<keyword evidence="3" id="KW-0732">Signal</keyword>
<dbReference type="Proteomes" id="UP001562354">
    <property type="component" value="Unassembled WGS sequence"/>
</dbReference>
<comment type="similarity">
    <text evidence="1">Belongs to the 'GDSL' lipolytic enzyme family.</text>
</comment>
<dbReference type="InterPro" id="IPR001087">
    <property type="entry name" value="GDSL"/>
</dbReference>
<dbReference type="EMBL" id="JBFMKM010000001">
    <property type="protein sequence ID" value="KAL1311787.1"/>
    <property type="molecule type" value="Genomic_DNA"/>
</dbReference>
<feature type="signal peptide" evidence="3">
    <location>
        <begin position="1"/>
        <end position="20"/>
    </location>
</feature>
<comment type="caution">
    <text evidence="4">The sequence shown here is derived from an EMBL/GenBank/DDBJ whole genome shotgun (WGS) entry which is preliminary data.</text>
</comment>
<dbReference type="PANTHER" id="PTHR43695:SF1">
    <property type="entry name" value="RHAMNOGALACTURONAN ACETYLESTERASE"/>
    <property type="match status" value="1"/>
</dbReference>
<gene>
    <name evidence="4" type="ORF">AAFC00_001871</name>
</gene>
<evidence type="ECO:0000256" key="2">
    <source>
        <dbReference type="ARBA" id="ARBA00022801"/>
    </source>
</evidence>
<dbReference type="InterPro" id="IPR036514">
    <property type="entry name" value="SGNH_hydro_sf"/>
</dbReference>
<dbReference type="Gene3D" id="3.40.50.1110">
    <property type="entry name" value="SGNH hydrolase"/>
    <property type="match status" value="1"/>
</dbReference>
<accession>A0ABR3PQF4</accession>
<evidence type="ECO:0000313" key="5">
    <source>
        <dbReference type="Proteomes" id="UP001562354"/>
    </source>
</evidence>
<feature type="chain" id="PRO_5046658237" description="Rhamnogalacturonan acetylesterase" evidence="3">
    <location>
        <begin position="21"/>
        <end position="254"/>
    </location>
</feature>
<dbReference type="Pfam" id="PF00657">
    <property type="entry name" value="Lipase_GDSL"/>
    <property type="match status" value="1"/>
</dbReference>
<dbReference type="SUPFAM" id="SSF52266">
    <property type="entry name" value="SGNH hydrolase"/>
    <property type="match status" value="1"/>
</dbReference>
<organism evidence="4 5">
    <name type="scientific">Neodothiora populina</name>
    <dbReference type="NCBI Taxonomy" id="2781224"/>
    <lineage>
        <taxon>Eukaryota</taxon>
        <taxon>Fungi</taxon>
        <taxon>Dikarya</taxon>
        <taxon>Ascomycota</taxon>
        <taxon>Pezizomycotina</taxon>
        <taxon>Dothideomycetes</taxon>
        <taxon>Dothideomycetidae</taxon>
        <taxon>Dothideales</taxon>
        <taxon>Dothioraceae</taxon>
        <taxon>Neodothiora</taxon>
    </lineage>
</organism>
<proteinExistence type="inferred from homology"/>
<keyword evidence="5" id="KW-1185">Reference proteome</keyword>
<reference evidence="4 5" key="1">
    <citation type="submission" date="2024-07" db="EMBL/GenBank/DDBJ databases">
        <title>Draft sequence of the Neodothiora populina.</title>
        <authorList>
            <person name="Drown D.D."/>
            <person name="Schuette U.S."/>
            <person name="Buechlein A.B."/>
            <person name="Rusch D.R."/>
            <person name="Winton L.W."/>
            <person name="Adams G.A."/>
        </authorList>
    </citation>
    <scope>NUCLEOTIDE SEQUENCE [LARGE SCALE GENOMIC DNA]</scope>
    <source>
        <strain evidence="4 5">CPC 39397</strain>
    </source>
</reference>
<dbReference type="RefSeq" id="XP_069204636.1">
    <property type="nucleotide sequence ID" value="XM_069341124.1"/>
</dbReference>
<name>A0ABR3PQF4_9PEZI</name>
<evidence type="ECO:0008006" key="6">
    <source>
        <dbReference type="Google" id="ProtNLM"/>
    </source>
</evidence>
<evidence type="ECO:0000256" key="3">
    <source>
        <dbReference type="SAM" id="SignalP"/>
    </source>
</evidence>
<protein>
    <recommendedName>
        <fullName evidence="6">Rhamnogalacturonan acetylesterase</fullName>
    </recommendedName>
</protein>
<keyword evidence="2" id="KW-0378">Hydrolase</keyword>
<sequence length="254" mass="26559">MISISSIASLGLLLLRSADAATLYLAGDSTMAAGGGGSGTQGWGEYLHYSLSIPVVNDAKAGRSARSYTAEGRFDTITEAVKSGDYVLIEFGHNDGVSNPDNGRSDCPGSGNEVCTKVYNGVTETVYTFPKYLEWAAANLTAKGAHVIISSQTPNNPDETGVFVDSIPRFVGLAKTAATAAKVDYVDHNAYTFAAYKTKSVSTVNSYFPNDHTHTAPVAAALVAQTFVRGLVCGNSGLKSYVKNATSSIEGSCL</sequence>
<dbReference type="GeneID" id="95975574"/>
<dbReference type="InterPro" id="IPR037459">
    <property type="entry name" value="RhgT-like"/>
</dbReference>
<evidence type="ECO:0000313" key="4">
    <source>
        <dbReference type="EMBL" id="KAL1311787.1"/>
    </source>
</evidence>